<evidence type="ECO:0000256" key="1">
    <source>
        <dbReference type="ARBA" id="ARBA00004651"/>
    </source>
</evidence>
<dbReference type="PANTHER" id="PTHR34582:SF6">
    <property type="entry name" value="UPF0702 TRANSMEMBRANE PROTEIN YCAP"/>
    <property type="match status" value="1"/>
</dbReference>
<keyword evidence="5 7" id="KW-1133">Transmembrane helix</keyword>
<sequence length="147" mass="16132">METVLRGFAIYVVLLVIVRLSGRRTLAQMTPFDLVLLLIIAETTQQALLGDDFSITNALVLIVTLFGIDIALSYLKKGYSGLSLLIDGTPTILLSHGQPDERALRRARVSIDDVLKAARIQQGLERQDQIKFAVLEASGEISIVPKD</sequence>
<name>A0A1H7W7N5_9HYPH</name>
<dbReference type="InterPro" id="IPR048454">
    <property type="entry name" value="YetF_N"/>
</dbReference>
<keyword evidence="3" id="KW-1003">Cell membrane</keyword>
<dbReference type="InterPro" id="IPR023090">
    <property type="entry name" value="UPF0702_alpha/beta_dom_sf"/>
</dbReference>
<dbReference type="STRING" id="1036779.SAMN04515666_10850"/>
<evidence type="ECO:0000313" key="10">
    <source>
        <dbReference type="EMBL" id="SEM17510.1"/>
    </source>
</evidence>
<dbReference type="PANTHER" id="PTHR34582">
    <property type="entry name" value="UPF0702 TRANSMEMBRANE PROTEIN YCAP"/>
    <property type="match status" value="1"/>
</dbReference>
<dbReference type="Gene3D" id="3.30.240.20">
    <property type="entry name" value="bsu07140 like domains"/>
    <property type="match status" value="1"/>
</dbReference>
<evidence type="ECO:0000256" key="5">
    <source>
        <dbReference type="ARBA" id="ARBA00022989"/>
    </source>
</evidence>
<evidence type="ECO:0000313" key="11">
    <source>
        <dbReference type="Proteomes" id="UP000199664"/>
    </source>
</evidence>
<dbReference type="GO" id="GO:0005886">
    <property type="term" value="C:plasma membrane"/>
    <property type="evidence" value="ECO:0007669"/>
    <property type="project" value="UniProtKB-SubCell"/>
</dbReference>
<evidence type="ECO:0000256" key="2">
    <source>
        <dbReference type="ARBA" id="ARBA00006448"/>
    </source>
</evidence>
<protein>
    <recommendedName>
        <fullName evidence="12">DUF421 domain-containing protein</fullName>
    </recommendedName>
</protein>
<evidence type="ECO:0000256" key="7">
    <source>
        <dbReference type="SAM" id="Phobius"/>
    </source>
</evidence>
<dbReference type="OrthoDB" id="9793799at2"/>
<comment type="subcellular location">
    <subcellularLocation>
        <location evidence="1">Cell membrane</location>
        <topology evidence="1">Multi-pass membrane protein</topology>
    </subcellularLocation>
</comment>
<dbReference type="InterPro" id="IPR007353">
    <property type="entry name" value="DUF421"/>
</dbReference>
<dbReference type="AlphaFoldDB" id="A0A1H7W7N5"/>
<gene>
    <name evidence="10" type="ORF">SAMN04515666_10850</name>
</gene>
<dbReference type="Pfam" id="PF04239">
    <property type="entry name" value="DUF421"/>
    <property type="match status" value="1"/>
</dbReference>
<evidence type="ECO:0000259" key="9">
    <source>
        <dbReference type="Pfam" id="PF20730"/>
    </source>
</evidence>
<dbReference type="Pfam" id="PF20730">
    <property type="entry name" value="YetF_N"/>
    <property type="match status" value="1"/>
</dbReference>
<dbReference type="EMBL" id="FOAN01000008">
    <property type="protein sequence ID" value="SEM17510.1"/>
    <property type="molecule type" value="Genomic_DNA"/>
</dbReference>
<feature type="transmembrane region" description="Helical" evidence="7">
    <location>
        <begin position="55"/>
        <end position="75"/>
    </location>
</feature>
<evidence type="ECO:0000256" key="6">
    <source>
        <dbReference type="ARBA" id="ARBA00023136"/>
    </source>
</evidence>
<reference evidence="11" key="1">
    <citation type="submission" date="2016-10" db="EMBL/GenBank/DDBJ databases">
        <authorList>
            <person name="Varghese N."/>
            <person name="Submissions S."/>
        </authorList>
    </citation>
    <scope>NUCLEOTIDE SEQUENCE [LARGE SCALE GENOMIC DNA]</scope>
    <source>
        <strain evidence="11">LMG 26383,CCUG 61248,R- 45681</strain>
    </source>
</reference>
<organism evidence="10 11">
    <name type="scientific">Bosea lupini</name>
    <dbReference type="NCBI Taxonomy" id="1036779"/>
    <lineage>
        <taxon>Bacteria</taxon>
        <taxon>Pseudomonadati</taxon>
        <taxon>Pseudomonadota</taxon>
        <taxon>Alphaproteobacteria</taxon>
        <taxon>Hyphomicrobiales</taxon>
        <taxon>Boseaceae</taxon>
        <taxon>Bosea</taxon>
    </lineage>
</organism>
<evidence type="ECO:0008006" key="12">
    <source>
        <dbReference type="Google" id="ProtNLM"/>
    </source>
</evidence>
<proteinExistence type="inferred from homology"/>
<feature type="domain" description="YetF C-terminal" evidence="8">
    <location>
        <begin position="82"/>
        <end position="146"/>
    </location>
</feature>
<feature type="domain" description="YetF-like N-terminal transmembrane" evidence="9">
    <location>
        <begin position="12"/>
        <end position="69"/>
    </location>
</feature>
<feature type="transmembrane region" description="Helical" evidence="7">
    <location>
        <begin position="6"/>
        <end position="22"/>
    </location>
</feature>
<dbReference type="RefSeq" id="WP_091839653.1">
    <property type="nucleotide sequence ID" value="NZ_FOAN01000008.1"/>
</dbReference>
<keyword evidence="4 7" id="KW-0812">Transmembrane</keyword>
<comment type="similarity">
    <text evidence="2">Belongs to the UPF0702 family.</text>
</comment>
<keyword evidence="6 7" id="KW-0472">Membrane</keyword>
<dbReference type="Proteomes" id="UP000199664">
    <property type="component" value="Unassembled WGS sequence"/>
</dbReference>
<keyword evidence="11" id="KW-1185">Reference proteome</keyword>
<evidence type="ECO:0000256" key="3">
    <source>
        <dbReference type="ARBA" id="ARBA00022475"/>
    </source>
</evidence>
<accession>A0A1H7W7N5</accession>
<evidence type="ECO:0000256" key="4">
    <source>
        <dbReference type="ARBA" id="ARBA00022692"/>
    </source>
</evidence>
<evidence type="ECO:0000259" key="8">
    <source>
        <dbReference type="Pfam" id="PF04239"/>
    </source>
</evidence>